<organism evidence="2 3">
    <name type="scientific">Pseudomonas fluorescens</name>
    <dbReference type="NCBI Taxonomy" id="294"/>
    <lineage>
        <taxon>Bacteria</taxon>
        <taxon>Pseudomonadati</taxon>
        <taxon>Pseudomonadota</taxon>
        <taxon>Gammaproteobacteria</taxon>
        <taxon>Pseudomonadales</taxon>
        <taxon>Pseudomonadaceae</taxon>
        <taxon>Pseudomonas</taxon>
    </lineage>
</organism>
<evidence type="ECO:0000259" key="1">
    <source>
        <dbReference type="Pfam" id="PF20661"/>
    </source>
</evidence>
<dbReference type="RefSeq" id="WP_060766187.1">
    <property type="nucleotide sequence ID" value="NZ_LCYC01000058.1"/>
</dbReference>
<evidence type="ECO:0000313" key="3">
    <source>
        <dbReference type="Proteomes" id="UP000063434"/>
    </source>
</evidence>
<dbReference type="InterPro" id="IPR049191">
    <property type="entry name" value="SutA_RBD"/>
</dbReference>
<accession>A0A125QDJ7</accession>
<evidence type="ECO:0000313" key="2">
    <source>
        <dbReference type="EMBL" id="KWV72117.1"/>
    </source>
</evidence>
<sequence>MIGVPMPDPRQAVIADLHRQMDAFLGAGGKVHQIEPGVSAEAPGASMGASGHAERLRAERNKLAPMLKALAETGITSSAAATQTRIRQKRIELVAKENGFKFA</sequence>
<dbReference type="EMBL" id="LCYC01000058">
    <property type="protein sequence ID" value="KWV72117.1"/>
    <property type="molecule type" value="Genomic_DNA"/>
</dbReference>
<name>A0A125QDJ7_PSEFL</name>
<proteinExistence type="predicted"/>
<reference evidence="2 3" key="1">
    <citation type="submission" date="2015-05" db="EMBL/GenBank/DDBJ databases">
        <title>A genomic and transcriptomic approach to investigate the blue pigment phenotype in Pseudomonas fluorescens.</title>
        <authorList>
            <person name="Andreani N.A."/>
            <person name="Cardazzo B."/>
        </authorList>
    </citation>
    <scope>NUCLEOTIDE SEQUENCE [LARGE SCALE GENOMIC DNA]</scope>
    <source>
        <strain evidence="2 3">Ps_40</strain>
    </source>
</reference>
<dbReference type="Proteomes" id="UP000063434">
    <property type="component" value="Unassembled WGS sequence"/>
</dbReference>
<comment type="caution">
    <text evidence="2">The sequence shown here is derived from an EMBL/GenBank/DDBJ whole genome shotgun (WGS) entry which is preliminary data.</text>
</comment>
<gene>
    <name evidence="2" type="ORF">PFL603g_04658</name>
</gene>
<protein>
    <recommendedName>
        <fullName evidence="1">Transcriptional regulator SutA RNAP-binding domain-containing protein</fullName>
    </recommendedName>
</protein>
<dbReference type="Pfam" id="PF20661">
    <property type="entry name" value="SutA-RBD"/>
    <property type="match status" value="1"/>
</dbReference>
<feature type="domain" description="Transcriptional regulator SutA RNAP-binding" evidence="1">
    <location>
        <begin position="17"/>
        <end position="40"/>
    </location>
</feature>
<dbReference type="PATRIC" id="fig|294.195.peg.4982"/>
<dbReference type="AlphaFoldDB" id="A0A125QDJ7"/>